<dbReference type="InterPro" id="IPR000055">
    <property type="entry name" value="Restrct_endonuc_typeI_TRD"/>
</dbReference>
<sequence>MSKKWKTYKLGDIAKLRKEGIKPSEFNSEKYIGLEHIGQGNFLLDSIGDASDVTSNKSKFWEGDILYGKIRPYFKKVYRPKFSGICSTDMLIFNTQDESLVTQSYLHQFIKTQEFTDKATETSTGTKMPRADWNSLKLWEIQLPPLPEQKAIANILSAIDDKIENNLAINKTLEDMAMALYKHWFVDFGPFQDGEFVDSELGPIPEGWEVKRLEDLIEVISGYAFKSKWFQDFGEKVVKIKNISNNVVDINNCNCITAEKALEINDKFKIEPGDFLVAMTGAEVGKVGVVPDYQQPLWLNQRVGKLEDKLFLNSSILVGKILQSKEYYEVIQGLAYGSAQPNISASGIENIEISLPNNIEDIQDLINELVNLHNQIIHNLTENQNLTKLRDTLLPKLISGEVRLKEYCERGTNEAIS</sequence>
<feature type="domain" description="Type I restriction modification DNA specificity" evidence="4">
    <location>
        <begin position="205"/>
        <end position="375"/>
    </location>
</feature>
<dbReference type="EMBL" id="JBHTIV010000002">
    <property type="protein sequence ID" value="MFD0931144.1"/>
    <property type="molecule type" value="Genomic_DNA"/>
</dbReference>
<feature type="domain" description="Type I restriction modification DNA specificity" evidence="4">
    <location>
        <begin position="3"/>
        <end position="174"/>
    </location>
</feature>
<comment type="similarity">
    <text evidence="1">Belongs to the type-I restriction system S methylase family.</text>
</comment>
<evidence type="ECO:0000259" key="4">
    <source>
        <dbReference type="Pfam" id="PF01420"/>
    </source>
</evidence>
<dbReference type="PANTHER" id="PTHR30408:SF13">
    <property type="entry name" value="TYPE I RESTRICTION ENZYME HINDI SPECIFICITY SUBUNIT"/>
    <property type="match status" value="1"/>
</dbReference>
<dbReference type="EC" id="3.1.21.-" evidence="5"/>
<keyword evidence="3" id="KW-0238">DNA-binding</keyword>
<evidence type="ECO:0000256" key="1">
    <source>
        <dbReference type="ARBA" id="ARBA00010923"/>
    </source>
</evidence>
<dbReference type="Proteomes" id="UP001597049">
    <property type="component" value="Unassembled WGS sequence"/>
</dbReference>
<evidence type="ECO:0000256" key="3">
    <source>
        <dbReference type="ARBA" id="ARBA00023125"/>
    </source>
</evidence>
<reference evidence="6" key="1">
    <citation type="journal article" date="2019" name="Int. J. Syst. Evol. Microbiol.">
        <title>The Global Catalogue of Microorganisms (GCM) 10K type strain sequencing project: providing services to taxonomists for standard genome sequencing and annotation.</title>
        <authorList>
            <consortium name="The Broad Institute Genomics Platform"/>
            <consortium name="The Broad Institute Genome Sequencing Center for Infectious Disease"/>
            <person name="Wu L."/>
            <person name="Ma J."/>
        </authorList>
    </citation>
    <scope>NUCLEOTIDE SEQUENCE [LARGE SCALE GENOMIC DNA]</scope>
    <source>
        <strain evidence="6">CCUG 56752</strain>
    </source>
</reference>
<protein>
    <submittedName>
        <fullName evidence="5">Restriction endonuclease subunit S</fullName>
        <ecNumber evidence="5">3.1.21.-</ecNumber>
    </submittedName>
</protein>
<keyword evidence="5" id="KW-0255">Endonuclease</keyword>
<proteinExistence type="inferred from homology"/>
<evidence type="ECO:0000313" key="6">
    <source>
        <dbReference type="Proteomes" id="UP001597049"/>
    </source>
</evidence>
<keyword evidence="5" id="KW-0378">Hydrolase</keyword>
<dbReference type="InterPro" id="IPR052021">
    <property type="entry name" value="Type-I_RS_S_subunit"/>
</dbReference>
<dbReference type="PANTHER" id="PTHR30408">
    <property type="entry name" value="TYPE-1 RESTRICTION ENZYME ECOKI SPECIFICITY PROTEIN"/>
    <property type="match status" value="1"/>
</dbReference>
<accession>A0ABW3GLQ0</accession>
<comment type="caution">
    <text evidence="5">The sequence shown here is derived from an EMBL/GenBank/DDBJ whole genome shotgun (WGS) entry which is preliminary data.</text>
</comment>
<keyword evidence="5" id="KW-0540">Nuclease</keyword>
<dbReference type="GO" id="GO:0016787">
    <property type="term" value="F:hydrolase activity"/>
    <property type="evidence" value="ECO:0007669"/>
    <property type="project" value="UniProtKB-KW"/>
</dbReference>
<dbReference type="Gene3D" id="3.90.220.20">
    <property type="entry name" value="DNA methylase specificity domains"/>
    <property type="match status" value="2"/>
</dbReference>
<organism evidence="5 6">
    <name type="scientific">Psychroflexus salinarum</name>
    <dbReference type="NCBI Taxonomy" id="546024"/>
    <lineage>
        <taxon>Bacteria</taxon>
        <taxon>Pseudomonadati</taxon>
        <taxon>Bacteroidota</taxon>
        <taxon>Flavobacteriia</taxon>
        <taxon>Flavobacteriales</taxon>
        <taxon>Flavobacteriaceae</taxon>
        <taxon>Psychroflexus</taxon>
    </lineage>
</organism>
<dbReference type="Pfam" id="PF01420">
    <property type="entry name" value="Methylase_S"/>
    <property type="match status" value="2"/>
</dbReference>
<dbReference type="SUPFAM" id="SSF116734">
    <property type="entry name" value="DNA methylase specificity domain"/>
    <property type="match status" value="2"/>
</dbReference>
<gene>
    <name evidence="5" type="ORF">ACFQ0R_00885</name>
</gene>
<evidence type="ECO:0000313" key="5">
    <source>
        <dbReference type="EMBL" id="MFD0931144.1"/>
    </source>
</evidence>
<keyword evidence="6" id="KW-1185">Reference proteome</keyword>
<dbReference type="RefSeq" id="WP_379656483.1">
    <property type="nucleotide sequence ID" value="NZ_JBHTIV010000002.1"/>
</dbReference>
<name>A0ABW3GLQ0_9FLAO</name>
<keyword evidence="2" id="KW-0680">Restriction system</keyword>
<dbReference type="InterPro" id="IPR044946">
    <property type="entry name" value="Restrct_endonuc_typeI_TRD_sf"/>
</dbReference>
<evidence type="ECO:0000256" key="2">
    <source>
        <dbReference type="ARBA" id="ARBA00022747"/>
    </source>
</evidence>
<dbReference type="CDD" id="cd17278">
    <property type="entry name" value="RMtype1_S_LdeBORF1052P-TRD2-CR2"/>
    <property type="match status" value="1"/>
</dbReference>
<dbReference type="GO" id="GO:0004519">
    <property type="term" value="F:endonuclease activity"/>
    <property type="evidence" value="ECO:0007669"/>
    <property type="project" value="UniProtKB-KW"/>
</dbReference>